<keyword evidence="2" id="KW-1185">Reference proteome</keyword>
<dbReference type="Proteomes" id="UP000637423">
    <property type="component" value="Unassembled WGS sequence"/>
</dbReference>
<reference evidence="1" key="1">
    <citation type="journal article" date="2014" name="Int. J. Syst. Evol. Microbiol.">
        <title>Complete genome sequence of Corynebacterium casei LMG S-19264T (=DSM 44701T), isolated from a smear-ripened cheese.</title>
        <authorList>
            <consortium name="US DOE Joint Genome Institute (JGI-PGF)"/>
            <person name="Walter F."/>
            <person name="Albersmeier A."/>
            <person name="Kalinowski J."/>
            <person name="Ruckert C."/>
        </authorList>
    </citation>
    <scope>NUCLEOTIDE SEQUENCE</scope>
    <source>
        <strain evidence="1">CGMCC 1.10998</strain>
    </source>
</reference>
<organism evidence="1 2">
    <name type="scientific">Undibacterium terreum</name>
    <dbReference type="NCBI Taxonomy" id="1224302"/>
    <lineage>
        <taxon>Bacteria</taxon>
        <taxon>Pseudomonadati</taxon>
        <taxon>Pseudomonadota</taxon>
        <taxon>Betaproteobacteria</taxon>
        <taxon>Burkholderiales</taxon>
        <taxon>Oxalobacteraceae</taxon>
        <taxon>Undibacterium</taxon>
    </lineage>
</organism>
<evidence type="ECO:0000313" key="2">
    <source>
        <dbReference type="Proteomes" id="UP000637423"/>
    </source>
</evidence>
<dbReference type="EMBL" id="BMED01000001">
    <property type="protein sequence ID" value="GGC66449.1"/>
    <property type="molecule type" value="Genomic_DNA"/>
</dbReference>
<protein>
    <submittedName>
        <fullName evidence="1">Uncharacterized protein</fullName>
    </submittedName>
</protein>
<comment type="caution">
    <text evidence="1">The sequence shown here is derived from an EMBL/GenBank/DDBJ whole genome shotgun (WGS) entry which is preliminary data.</text>
</comment>
<dbReference type="AlphaFoldDB" id="A0A916UBH2"/>
<proteinExistence type="predicted"/>
<gene>
    <name evidence="1" type="ORF">GCM10011396_11910</name>
</gene>
<evidence type="ECO:0000313" key="1">
    <source>
        <dbReference type="EMBL" id="GGC66449.1"/>
    </source>
</evidence>
<accession>A0A916UBH2</accession>
<name>A0A916UBH2_9BURK</name>
<reference evidence="1" key="2">
    <citation type="submission" date="2020-09" db="EMBL/GenBank/DDBJ databases">
        <authorList>
            <person name="Sun Q."/>
            <person name="Zhou Y."/>
        </authorList>
    </citation>
    <scope>NUCLEOTIDE SEQUENCE</scope>
    <source>
        <strain evidence="1">CGMCC 1.10998</strain>
    </source>
</reference>
<dbReference type="RefSeq" id="WP_188565011.1">
    <property type="nucleotide sequence ID" value="NZ_BMED01000001.1"/>
</dbReference>
<sequence length="63" mass="6972">MLLAYVTVLPYKAILFPYRDKGAKALSSSATPSQANFATASKRFTGAEKFFENILKNNLRAND</sequence>